<dbReference type="RefSeq" id="XP_004027215.1">
    <property type="nucleotide sequence ID" value="XM_004027166.1"/>
</dbReference>
<sequence length="862" mass="103871">MNLITKQWKNIFPVLKKLNYKIYLRKKLILLELLNEIFYCKKNIVFFQKKIKSEEILNYCDNNSEKQVIIYFLTDLILVSEKTIEGNVKASDYVFLDTSSRIQIIEDTKYFKNVFQINGKNNSIQLMAQNEQQKYELIDKLQNLIKNISQKSNSQEIKYDIEINVIGTEERNPMSFNKYTIYIIEIKFQEILQKIFIRYSEMVEVEKKIRENFPNINIPHLSRMDWIGSLKTKTIESRKLTIQKFLQTILSHQDFNSSEKSKTILDYLGLPMDFYTLPDKLKSQSDSSVSQEIGYIINITVQDNSLQLSQVSNQEQNLDKSVNILQEIRPVYQKINRQTYCHCQEQEIQKINVKFADKKEIQIQISKFMRCQEICQQISQFIGLKQCLDFRLCLQDSQQNIHVLDEDEMLYKLLFSQKVQKKQNNVFTKIMTNFGLFFSEKYTVVFKKYLWLSFEQEQNYYKSDQCRLKLISSQLFEDIQQMKLQLDFPEYCIFVVLYLYINQVLDINHVKLSIQIQQIKSIIPILIFNMFTEDQWKVGVDNKLEELVQFFNNLQIDQNNKNPNYLRIYARLIFMNVVKMKQFFGTSLFYVQTYKNTLRNSSYECVFTDNIWIGIKFDRIYFLQPNKIQEICSFQYFELLNVKVFPTMIQFSFTNDKVYQFTTTQSFEISQLVKIYKNTQQNQLKHKNKGILILLYIINYITYIFFYQKLTRNILMMTIILIEIQKKNQIIYFNFLKILIFQYYVQLISIKTILVSLQSHKKKLIFFLQKNKQLYIFYSKKTIILVFINQCSQSKFYLVLFSSLHKNIQHIMQLYNKYQSKKQYFPKKKIIYKPQKKLYYIIFFKKKSIKTNKHFQFNIKVY</sequence>
<evidence type="ECO:0000259" key="3">
    <source>
        <dbReference type="PROSITE" id="PS50057"/>
    </source>
</evidence>
<reference evidence="5 6" key="1">
    <citation type="submission" date="2011-07" db="EMBL/GenBank/DDBJ databases">
        <authorList>
            <person name="Coyne R."/>
            <person name="Brami D."/>
            <person name="Johnson J."/>
            <person name="Hostetler J."/>
            <person name="Hannick L."/>
            <person name="Clark T."/>
            <person name="Cassidy-Hanley D."/>
            <person name="Inman J."/>
        </authorList>
    </citation>
    <scope>NUCLEOTIDE SEQUENCE [LARGE SCALE GENOMIC DNA]</scope>
    <source>
        <strain evidence="5 6">G5</strain>
    </source>
</reference>
<evidence type="ECO:0000313" key="6">
    <source>
        <dbReference type="Proteomes" id="UP000008983"/>
    </source>
</evidence>
<dbReference type="CDD" id="cd06093">
    <property type="entry name" value="PX_domain"/>
    <property type="match status" value="1"/>
</dbReference>
<dbReference type="InterPro" id="IPR011993">
    <property type="entry name" value="PH-like_dom_sf"/>
</dbReference>
<evidence type="ECO:0000256" key="2">
    <source>
        <dbReference type="SAM" id="Phobius"/>
    </source>
</evidence>
<dbReference type="GeneID" id="14903963"/>
<dbReference type="InterPro" id="IPR000299">
    <property type="entry name" value="FERM_domain"/>
</dbReference>
<evidence type="ECO:0000313" key="5">
    <source>
        <dbReference type="EMBL" id="EGR27870.1"/>
    </source>
</evidence>
<dbReference type="eggNOG" id="KOG4305">
    <property type="taxonomic scope" value="Eukaryota"/>
</dbReference>
<proteinExistence type="predicted"/>
<dbReference type="OrthoDB" id="1716625at2759"/>
<evidence type="ECO:0008006" key="7">
    <source>
        <dbReference type="Google" id="ProtNLM"/>
    </source>
</evidence>
<evidence type="ECO:0000256" key="1">
    <source>
        <dbReference type="SAM" id="Coils"/>
    </source>
</evidence>
<name>G0R3T8_ICHMU</name>
<dbReference type="STRING" id="857967.G0R3T8"/>
<dbReference type="PROSITE" id="PS50195">
    <property type="entry name" value="PX"/>
    <property type="match status" value="1"/>
</dbReference>
<dbReference type="SMART" id="SM00312">
    <property type="entry name" value="PX"/>
    <property type="match status" value="1"/>
</dbReference>
<dbReference type="GO" id="GO:0035091">
    <property type="term" value="F:phosphatidylinositol binding"/>
    <property type="evidence" value="ECO:0007669"/>
    <property type="project" value="InterPro"/>
</dbReference>
<accession>G0R3T8</accession>
<dbReference type="Pfam" id="PF00787">
    <property type="entry name" value="PX"/>
    <property type="match status" value="1"/>
</dbReference>
<dbReference type="PROSITE" id="PS50057">
    <property type="entry name" value="FERM_3"/>
    <property type="match status" value="1"/>
</dbReference>
<dbReference type="InterPro" id="IPR036871">
    <property type="entry name" value="PX_dom_sf"/>
</dbReference>
<keyword evidence="2" id="KW-0472">Membrane</keyword>
<feature type="domain" description="PX" evidence="4">
    <location>
        <begin position="160"/>
        <end position="275"/>
    </location>
</feature>
<keyword evidence="6" id="KW-1185">Reference proteome</keyword>
<feature type="transmembrane region" description="Helical" evidence="2">
    <location>
        <begin position="690"/>
        <end position="708"/>
    </location>
</feature>
<feature type="coiled-coil region" evidence="1">
    <location>
        <begin position="127"/>
        <end position="158"/>
    </location>
</feature>
<keyword evidence="2" id="KW-0812">Transmembrane</keyword>
<feature type="domain" description="FERM" evidence="3">
    <location>
        <begin position="349"/>
        <end position="687"/>
    </location>
</feature>
<dbReference type="SUPFAM" id="SSF64268">
    <property type="entry name" value="PX domain"/>
    <property type="match status" value="1"/>
</dbReference>
<dbReference type="SUPFAM" id="SSF50729">
    <property type="entry name" value="PH domain-like"/>
    <property type="match status" value="2"/>
</dbReference>
<dbReference type="InParanoid" id="G0R3T8"/>
<evidence type="ECO:0000259" key="4">
    <source>
        <dbReference type="PROSITE" id="PS50195"/>
    </source>
</evidence>
<protein>
    <recommendedName>
        <fullName evidence="7">PX domain protein</fullName>
    </recommendedName>
</protein>
<dbReference type="EMBL" id="GL984312">
    <property type="protein sequence ID" value="EGR27870.1"/>
    <property type="molecule type" value="Genomic_DNA"/>
</dbReference>
<dbReference type="AlphaFoldDB" id="G0R3T8"/>
<organism evidence="5 6">
    <name type="scientific">Ichthyophthirius multifiliis</name>
    <name type="common">White spot disease agent</name>
    <name type="synonym">Ich</name>
    <dbReference type="NCBI Taxonomy" id="5932"/>
    <lineage>
        <taxon>Eukaryota</taxon>
        <taxon>Sar</taxon>
        <taxon>Alveolata</taxon>
        <taxon>Ciliophora</taxon>
        <taxon>Intramacronucleata</taxon>
        <taxon>Oligohymenophorea</taxon>
        <taxon>Hymenostomatida</taxon>
        <taxon>Ophryoglenina</taxon>
        <taxon>Ichthyophthirius</taxon>
    </lineage>
</organism>
<gene>
    <name evidence="5" type="ORF">IMG5_187140</name>
</gene>
<keyword evidence="2" id="KW-1133">Transmembrane helix</keyword>
<dbReference type="Proteomes" id="UP000008983">
    <property type="component" value="Unassembled WGS sequence"/>
</dbReference>
<dbReference type="Gene3D" id="3.10.20.90">
    <property type="entry name" value="Phosphatidylinositol 3-kinase Catalytic Subunit, Chain A, domain 1"/>
    <property type="match status" value="1"/>
</dbReference>
<dbReference type="Gene3D" id="3.30.1520.10">
    <property type="entry name" value="Phox-like domain"/>
    <property type="match status" value="1"/>
</dbReference>
<dbReference type="OMA" id="ESHCIRV"/>
<keyword evidence="1" id="KW-0175">Coiled coil</keyword>
<dbReference type="Gene3D" id="2.30.29.30">
    <property type="entry name" value="Pleckstrin-homology domain (PH domain)/Phosphotyrosine-binding domain (PTB)"/>
    <property type="match status" value="2"/>
</dbReference>
<dbReference type="InterPro" id="IPR001683">
    <property type="entry name" value="PX_dom"/>
</dbReference>